<dbReference type="Pfam" id="PF17919">
    <property type="entry name" value="RT_RNaseH_2"/>
    <property type="match status" value="1"/>
</dbReference>
<dbReference type="InterPro" id="IPR043502">
    <property type="entry name" value="DNA/RNA_pol_sf"/>
</dbReference>
<proteinExistence type="predicted"/>
<keyword evidence="5" id="KW-0695">RNA-directed DNA polymerase</keyword>
<dbReference type="Gene3D" id="1.10.340.70">
    <property type="match status" value="1"/>
</dbReference>
<dbReference type="InterPro" id="IPR041588">
    <property type="entry name" value="Integrase_H2C2"/>
</dbReference>
<evidence type="ECO:0000313" key="10">
    <source>
        <dbReference type="Proteomes" id="UP001153954"/>
    </source>
</evidence>
<organism evidence="9 10">
    <name type="scientific">Euphydryas editha</name>
    <name type="common">Edith's checkerspot</name>
    <dbReference type="NCBI Taxonomy" id="104508"/>
    <lineage>
        <taxon>Eukaryota</taxon>
        <taxon>Metazoa</taxon>
        <taxon>Ecdysozoa</taxon>
        <taxon>Arthropoda</taxon>
        <taxon>Hexapoda</taxon>
        <taxon>Insecta</taxon>
        <taxon>Pterygota</taxon>
        <taxon>Neoptera</taxon>
        <taxon>Endopterygota</taxon>
        <taxon>Lepidoptera</taxon>
        <taxon>Glossata</taxon>
        <taxon>Ditrysia</taxon>
        <taxon>Papilionoidea</taxon>
        <taxon>Nymphalidae</taxon>
        <taxon>Nymphalinae</taxon>
        <taxon>Euphydryas</taxon>
    </lineage>
</organism>
<dbReference type="FunFam" id="3.10.20.370:FF:000001">
    <property type="entry name" value="Retrovirus-related Pol polyprotein from transposon 17.6-like protein"/>
    <property type="match status" value="1"/>
</dbReference>
<dbReference type="PANTHER" id="PTHR37984">
    <property type="entry name" value="PROTEIN CBG26694"/>
    <property type="match status" value="1"/>
</dbReference>
<gene>
    <name evidence="9" type="ORF">EEDITHA_LOCUS4749</name>
</gene>
<dbReference type="Gene3D" id="3.10.20.370">
    <property type="match status" value="1"/>
</dbReference>
<dbReference type="AlphaFoldDB" id="A0AAU9TN67"/>
<sequence length="258" mass="30045">MLPLYELTKKGAHWEWNERHENARNTIIEHLISAPKLTIFQEDAPTELYTDASSLGFGAILAQVIKRRRHAVAYISMRTTKVESRYHSHELETLAAVRAIKHFKQYLYERKFKVITDCNALEASKHKKELLPRVEQRRDSVLRPIIDELTRNERVEGYLIEDNVLTKVWLDLESMTQRAVVVPKTFQWSLINTYHSALKHPGWEKTLQKIKETYWFDKMSSIIRTFVENCVCKTSKGHSGAIQARLHPIPKPIAALES</sequence>
<keyword evidence="4" id="KW-0378">Hydrolase</keyword>
<dbReference type="EMBL" id="CAKOGL010000007">
    <property type="protein sequence ID" value="CAH2088606.1"/>
    <property type="molecule type" value="Genomic_DNA"/>
</dbReference>
<name>A0AAU9TN67_EUPED</name>
<keyword evidence="4" id="KW-0255">Endonuclease</keyword>
<dbReference type="GO" id="GO:0004519">
    <property type="term" value="F:endonuclease activity"/>
    <property type="evidence" value="ECO:0007669"/>
    <property type="project" value="UniProtKB-KW"/>
</dbReference>
<accession>A0AAU9TN67</accession>
<keyword evidence="6" id="KW-0511">Multifunctional enzyme</keyword>
<feature type="domain" description="Integrase zinc-binding" evidence="8">
    <location>
        <begin position="182"/>
        <end position="231"/>
    </location>
</feature>
<dbReference type="SUPFAM" id="SSF56672">
    <property type="entry name" value="DNA/RNA polymerases"/>
    <property type="match status" value="1"/>
</dbReference>
<dbReference type="Proteomes" id="UP001153954">
    <property type="component" value="Unassembled WGS sequence"/>
</dbReference>
<protein>
    <recommendedName>
        <fullName evidence="1">RNA-directed DNA polymerase</fullName>
        <ecNumber evidence="1">2.7.7.49</ecNumber>
    </recommendedName>
</protein>
<dbReference type="InterPro" id="IPR050951">
    <property type="entry name" value="Retrovirus_Pol_polyprotein"/>
</dbReference>
<reference evidence="9" key="1">
    <citation type="submission" date="2022-03" db="EMBL/GenBank/DDBJ databases">
        <authorList>
            <person name="Tunstrom K."/>
        </authorList>
    </citation>
    <scope>NUCLEOTIDE SEQUENCE</scope>
</reference>
<evidence type="ECO:0000256" key="3">
    <source>
        <dbReference type="ARBA" id="ARBA00022722"/>
    </source>
</evidence>
<comment type="caution">
    <text evidence="9">The sequence shown here is derived from an EMBL/GenBank/DDBJ whole genome shotgun (WGS) entry which is preliminary data.</text>
</comment>
<dbReference type="CDD" id="cd09274">
    <property type="entry name" value="RNase_HI_RT_Ty3"/>
    <property type="match status" value="1"/>
</dbReference>
<evidence type="ECO:0000256" key="6">
    <source>
        <dbReference type="ARBA" id="ARBA00023268"/>
    </source>
</evidence>
<dbReference type="EC" id="2.7.7.49" evidence="1"/>
<evidence type="ECO:0000256" key="4">
    <source>
        <dbReference type="ARBA" id="ARBA00022759"/>
    </source>
</evidence>
<evidence type="ECO:0000256" key="1">
    <source>
        <dbReference type="ARBA" id="ARBA00012493"/>
    </source>
</evidence>
<evidence type="ECO:0000259" key="8">
    <source>
        <dbReference type="Pfam" id="PF17921"/>
    </source>
</evidence>
<evidence type="ECO:0000259" key="7">
    <source>
        <dbReference type="Pfam" id="PF17919"/>
    </source>
</evidence>
<evidence type="ECO:0000256" key="2">
    <source>
        <dbReference type="ARBA" id="ARBA00022695"/>
    </source>
</evidence>
<keyword evidence="2" id="KW-0808">Transferase</keyword>
<feature type="domain" description="Reverse transcriptase/retrotransposon-derived protein RNase H-like" evidence="7">
    <location>
        <begin position="16"/>
        <end position="114"/>
    </location>
</feature>
<dbReference type="Pfam" id="PF17921">
    <property type="entry name" value="Integrase_H2C2"/>
    <property type="match status" value="1"/>
</dbReference>
<dbReference type="GO" id="GO:0003964">
    <property type="term" value="F:RNA-directed DNA polymerase activity"/>
    <property type="evidence" value="ECO:0007669"/>
    <property type="project" value="UniProtKB-KW"/>
</dbReference>
<evidence type="ECO:0000256" key="5">
    <source>
        <dbReference type="ARBA" id="ARBA00022918"/>
    </source>
</evidence>
<dbReference type="PANTHER" id="PTHR37984:SF5">
    <property type="entry name" value="PROTEIN NYNRIN-LIKE"/>
    <property type="match status" value="1"/>
</dbReference>
<evidence type="ECO:0000313" key="9">
    <source>
        <dbReference type="EMBL" id="CAH2088606.1"/>
    </source>
</evidence>
<keyword evidence="2" id="KW-0548">Nucleotidyltransferase</keyword>
<keyword evidence="10" id="KW-1185">Reference proteome</keyword>
<dbReference type="InterPro" id="IPR041577">
    <property type="entry name" value="RT_RNaseH_2"/>
</dbReference>
<keyword evidence="3" id="KW-0540">Nuclease</keyword>